<evidence type="ECO:0000256" key="10">
    <source>
        <dbReference type="ARBA" id="ARBA00049339"/>
    </source>
</evidence>
<comment type="subcellular location">
    <subcellularLocation>
        <location evidence="1 11">Cytoplasm</location>
    </subcellularLocation>
</comment>
<dbReference type="GO" id="GO:0005737">
    <property type="term" value="C:cytoplasm"/>
    <property type="evidence" value="ECO:0007669"/>
    <property type="project" value="UniProtKB-SubCell"/>
</dbReference>
<dbReference type="InterPro" id="IPR036695">
    <property type="entry name" value="Arg-tRNA-synth_N_sf"/>
</dbReference>
<feature type="short sequence motif" description="'HIGH' region" evidence="11">
    <location>
        <begin position="131"/>
        <end position="141"/>
    </location>
</feature>
<dbReference type="AlphaFoldDB" id="A0A919E8Y5"/>
<dbReference type="GO" id="GO:0006420">
    <property type="term" value="P:arginyl-tRNA aminoacylation"/>
    <property type="evidence" value="ECO:0007669"/>
    <property type="project" value="UniProtKB-UniRule"/>
</dbReference>
<keyword evidence="8 11" id="KW-0648">Protein biosynthesis</keyword>
<accession>A0A919E8Y5</accession>
<dbReference type="Gene3D" id="3.40.50.620">
    <property type="entry name" value="HUPs"/>
    <property type="match status" value="1"/>
</dbReference>
<keyword evidence="9 11" id="KW-0030">Aminoacyl-tRNA synthetase</keyword>
<evidence type="ECO:0000259" key="14">
    <source>
        <dbReference type="SMART" id="SM01016"/>
    </source>
</evidence>
<evidence type="ECO:0000259" key="13">
    <source>
        <dbReference type="SMART" id="SM00836"/>
    </source>
</evidence>
<comment type="caution">
    <text evidence="15">The sequence shown here is derived from an EMBL/GenBank/DDBJ whole genome shotgun (WGS) entry which is preliminary data.</text>
</comment>
<evidence type="ECO:0000256" key="9">
    <source>
        <dbReference type="ARBA" id="ARBA00023146"/>
    </source>
</evidence>
<evidence type="ECO:0000256" key="12">
    <source>
        <dbReference type="RuleBase" id="RU363038"/>
    </source>
</evidence>
<evidence type="ECO:0000256" key="1">
    <source>
        <dbReference type="ARBA" id="ARBA00004496"/>
    </source>
</evidence>
<dbReference type="PROSITE" id="PS00178">
    <property type="entry name" value="AA_TRNA_LIGASE_I"/>
    <property type="match status" value="1"/>
</dbReference>
<dbReference type="EC" id="6.1.1.19" evidence="11"/>
<dbReference type="Gene3D" id="3.30.1360.70">
    <property type="entry name" value="Arginyl tRNA synthetase N-terminal domain"/>
    <property type="match status" value="1"/>
</dbReference>
<dbReference type="GO" id="GO:0005524">
    <property type="term" value="F:ATP binding"/>
    <property type="evidence" value="ECO:0007669"/>
    <property type="project" value="UniProtKB-UniRule"/>
</dbReference>
<evidence type="ECO:0000313" key="16">
    <source>
        <dbReference type="Proteomes" id="UP000630923"/>
    </source>
</evidence>
<dbReference type="InterPro" id="IPR008909">
    <property type="entry name" value="DALR_anticod-bd"/>
</dbReference>
<keyword evidence="5 11" id="KW-0436">Ligase</keyword>
<dbReference type="Pfam" id="PF03485">
    <property type="entry name" value="Arg_tRNA_synt_N"/>
    <property type="match status" value="1"/>
</dbReference>
<reference evidence="15" key="1">
    <citation type="journal article" date="2014" name="Int. J. Syst. Evol. Microbiol.">
        <title>Complete genome sequence of Corynebacterium casei LMG S-19264T (=DSM 44701T), isolated from a smear-ripened cheese.</title>
        <authorList>
            <consortium name="US DOE Joint Genome Institute (JGI-PGF)"/>
            <person name="Walter F."/>
            <person name="Albersmeier A."/>
            <person name="Kalinowski J."/>
            <person name="Ruckert C."/>
        </authorList>
    </citation>
    <scope>NUCLEOTIDE SEQUENCE</scope>
    <source>
        <strain evidence="15">KCTC 42590</strain>
    </source>
</reference>
<dbReference type="Gene3D" id="1.10.730.10">
    <property type="entry name" value="Isoleucyl-tRNA Synthetase, Domain 1"/>
    <property type="match status" value="1"/>
</dbReference>
<dbReference type="SUPFAM" id="SSF55190">
    <property type="entry name" value="Arginyl-tRNA synthetase (ArgRS), N-terminal 'additional' domain"/>
    <property type="match status" value="1"/>
</dbReference>
<evidence type="ECO:0000256" key="11">
    <source>
        <dbReference type="HAMAP-Rule" id="MF_00123"/>
    </source>
</evidence>
<protein>
    <recommendedName>
        <fullName evidence="11">Arginine--tRNA ligase</fullName>
        <ecNumber evidence="11">6.1.1.19</ecNumber>
    </recommendedName>
    <alternativeName>
        <fullName evidence="11">Arginyl-tRNA synthetase</fullName>
        <shortName evidence="11">ArgRS</shortName>
    </alternativeName>
</protein>
<evidence type="ECO:0000256" key="8">
    <source>
        <dbReference type="ARBA" id="ARBA00022917"/>
    </source>
</evidence>
<dbReference type="InterPro" id="IPR001278">
    <property type="entry name" value="Arg-tRNA-ligase"/>
</dbReference>
<dbReference type="SUPFAM" id="SSF52374">
    <property type="entry name" value="Nucleotidylyl transferase"/>
    <property type="match status" value="1"/>
</dbReference>
<dbReference type="InterPro" id="IPR009080">
    <property type="entry name" value="tRNAsynth_Ia_anticodon-bd"/>
</dbReference>
<organism evidence="15 16">
    <name type="scientific">Kordiimonas sediminis</name>
    <dbReference type="NCBI Taxonomy" id="1735581"/>
    <lineage>
        <taxon>Bacteria</taxon>
        <taxon>Pseudomonadati</taxon>
        <taxon>Pseudomonadota</taxon>
        <taxon>Alphaproteobacteria</taxon>
        <taxon>Kordiimonadales</taxon>
        <taxon>Kordiimonadaceae</taxon>
        <taxon>Kordiimonas</taxon>
    </lineage>
</organism>
<dbReference type="SUPFAM" id="SSF47323">
    <property type="entry name" value="Anticodon-binding domain of a subclass of class I aminoacyl-tRNA synthetases"/>
    <property type="match status" value="1"/>
</dbReference>
<dbReference type="Proteomes" id="UP000630923">
    <property type="component" value="Unassembled WGS sequence"/>
</dbReference>
<evidence type="ECO:0000256" key="3">
    <source>
        <dbReference type="ARBA" id="ARBA00011245"/>
    </source>
</evidence>
<keyword evidence="16" id="KW-1185">Reference proteome</keyword>
<dbReference type="InterPro" id="IPR014729">
    <property type="entry name" value="Rossmann-like_a/b/a_fold"/>
</dbReference>
<dbReference type="PANTHER" id="PTHR11956:SF5">
    <property type="entry name" value="ARGININE--TRNA LIGASE, CYTOPLASMIC"/>
    <property type="match status" value="1"/>
</dbReference>
<keyword evidence="7 11" id="KW-0067">ATP-binding</keyword>
<dbReference type="InterPro" id="IPR035684">
    <property type="entry name" value="ArgRS_core"/>
</dbReference>
<dbReference type="HAMAP" id="MF_00123">
    <property type="entry name" value="Arg_tRNA_synth"/>
    <property type="match status" value="1"/>
</dbReference>
<dbReference type="Pfam" id="PF00750">
    <property type="entry name" value="tRNA-synt_1d"/>
    <property type="match status" value="1"/>
</dbReference>
<evidence type="ECO:0000256" key="5">
    <source>
        <dbReference type="ARBA" id="ARBA00022598"/>
    </source>
</evidence>
<dbReference type="RefSeq" id="WP_191252760.1">
    <property type="nucleotide sequence ID" value="NZ_BNCI01000002.1"/>
</dbReference>
<dbReference type="PANTHER" id="PTHR11956">
    <property type="entry name" value="ARGINYL-TRNA SYNTHETASE"/>
    <property type="match status" value="1"/>
</dbReference>
<reference evidence="15" key="2">
    <citation type="submission" date="2020-09" db="EMBL/GenBank/DDBJ databases">
        <authorList>
            <person name="Sun Q."/>
            <person name="Kim S."/>
        </authorList>
    </citation>
    <scope>NUCLEOTIDE SEQUENCE</scope>
    <source>
        <strain evidence="15">KCTC 42590</strain>
    </source>
</reference>
<feature type="domain" description="Arginyl tRNA synthetase N-terminal" evidence="14">
    <location>
        <begin position="5"/>
        <end position="94"/>
    </location>
</feature>
<evidence type="ECO:0000256" key="6">
    <source>
        <dbReference type="ARBA" id="ARBA00022741"/>
    </source>
</evidence>
<comment type="similarity">
    <text evidence="2 11 12">Belongs to the class-I aminoacyl-tRNA synthetase family.</text>
</comment>
<feature type="domain" description="DALR anticodon binding" evidence="13">
    <location>
        <begin position="453"/>
        <end position="584"/>
    </location>
</feature>
<dbReference type="InterPro" id="IPR005148">
    <property type="entry name" value="Arg-tRNA-synth_N"/>
</dbReference>
<comment type="catalytic activity">
    <reaction evidence="10 11">
        <text>tRNA(Arg) + L-arginine + ATP = L-arginyl-tRNA(Arg) + AMP + diphosphate</text>
        <dbReference type="Rhea" id="RHEA:20301"/>
        <dbReference type="Rhea" id="RHEA-COMP:9658"/>
        <dbReference type="Rhea" id="RHEA-COMP:9673"/>
        <dbReference type="ChEBI" id="CHEBI:30616"/>
        <dbReference type="ChEBI" id="CHEBI:32682"/>
        <dbReference type="ChEBI" id="CHEBI:33019"/>
        <dbReference type="ChEBI" id="CHEBI:78442"/>
        <dbReference type="ChEBI" id="CHEBI:78513"/>
        <dbReference type="ChEBI" id="CHEBI:456215"/>
        <dbReference type="EC" id="6.1.1.19"/>
    </reaction>
</comment>
<sequence>MNVFSYFRTVIEDCLTALAKAGDLPGGMDCSALSVEPPRDASHGDIATNAALVLSKQAKMKPRDIAEKLAEALRSVDAVESVDVAGPGFINLSISDSFWQKQVQEVLKAGKNYGDSSLGKGEKVNVEYVSANPTGPLHVGHVRGAVFGDALANLLSKAGYEVAKEYYINDAGSQIDTLARSAHLRYQEAHGRDIGEIPEGLYPGDYLVAVGEGLKAEFGDQYLDAPEEDWLLKFKEFASSAMMDLVREDLKALGIEQEVFFSERTLHESGRIGEAIEHLRSKGHIYEGVLEPPKGMKPEDWEPREQTLFRATAFGDDVDRPLQKSNGDYTYFAADIAYHHDKYLRGFKHMIDIWGADHAGYVKRMQSAVKAITDGGEGDLDIRLCQLVRLFRNGEPFKMSKRAGNFVTLRDVVDEVGPDVTRFIMLTRKNDAPLDFDFAKVTEQSKDNPVFYVQYAHARICSVLRKAMEAFDGLDTADAALSNAKLSLLSDASEISMIRQMALWPRLLESAAEAHEPHRIAFYLYDLASEFHSFWNKGNDNPSLRFVIDGDEELTYARLALIRAIAIVIASGLDVLGVVPVEEMR</sequence>
<dbReference type="FunFam" id="1.10.730.10:FF:000008">
    <property type="entry name" value="Arginine--tRNA ligase"/>
    <property type="match status" value="1"/>
</dbReference>
<dbReference type="NCBIfam" id="TIGR00456">
    <property type="entry name" value="argS"/>
    <property type="match status" value="1"/>
</dbReference>
<comment type="subunit">
    <text evidence="3 11">Monomer.</text>
</comment>
<evidence type="ECO:0000256" key="4">
    <source>
        <dbReference type="ARBA" id="ARBA00022490"/>
    </source>
</evidence>
<dbReference type="SMART" id="SM00836">
    <property type="entry name" value="DALR_1"/>
    <property type="match status" value="1"/>
</dbReference>
<gene>
    <name evidence="11 15" type="primary">argS</name>
    <name evidence="15" type="ORF">GCM10017044_21010</name>
</gene>
<evidence type="ECO:0000256" key="7">
    <source>
        <dbReference type="ARBA" id="ARBA00022840"/>
    </source>
</evidence>
<dbReference type="CDD" id="cd00671">
    <property type="entry name" value="ArgRS_core"/>
    <property type="match status" value="1"/>
</dbReference>
<dbReference type="EMBL" id="BNCI01000002">
    <property type="protein sequence ID" value="GHF25963.1"/>
    <property type="molecule type" value="Genomic_DNA"/>
</dbReference>
<dbReference type="GO" id="GO:0004814">
    <property type="term" value="F:arginine-tRNA ligase activity"/>
    <property type="evidence" value="ECO:0007669"/>
    <property type="project" value="UniProtKB-UniRule"/>
</dbReference>
<dbReference type="SMART" id="SM01016">
    <property type="entry name" value="Arg_tRNA_synt_N"/>
    <property type="match status" value="1"/>
</dbReference>
<name>A0A919E8Y5_9PROT</name>
<dbReference type="InterPro" id="IPR001412">
    <property type="entry name" value="aa-tRNA-synth_I_CS"/>
</dbReference>
<evidence type="ECO:0000313" key="15">
    <source>
        <dbReference type="EMBL" id="GHF25963.1"/>
    </source>
</evidence>
<keyword evidence="4 11" id="KW-0963">Cytoplasm</keyword>
<keyword evidence="6 11" id="KW-0547">Nucleotide-binding</keyword>
<proteinExistence type="inferred from homology"/>
<dbReference type="Pfam" id="PF05746">
    <property type="entry name" value="DALR_1"/>
    <property type="match status" value="1"/>
</dbReference>
<dbReference type="PRINTS" id="PR01038">
    <property type="entry name" value="TRNASYNTHARG"/>
</dbReference>
<evidence type="ECO:0000256" key="2">
    <source>
        <dbReference type="ARBA" id="ARBA00005594"/>
    </source>
</evidence>
<dbReference type="FunFam" id="3.40.50.620:FF:000062">
    <property type="entry name" value="Arginine--tRNA ligase"/>
    <property type="match status" value="1"/>
</dbReference>